<dbReference type="EMBL" id="OP947225">
    <property type="protein sequence ID" value="WAX26238.1"/>
    <property type="molecule type" value="Genomic_DNA"/>
</dbReference>
<dbReference type="Proteomes" id="UP001211059">
    <property type="component" value="Segment"/>
</dbReference>
<reference evidence="1" key="1">
    <citation type="submission" date="2022-11" db="EMBL/GenBank/DDBJ databases">
        <authorList>
            <person name="Cui X."/>
            <person name="Liu Q."/>
        </authorList>
    </citation>
    <scope>NUCLEOTIDE SEQUENCE</scope>
</reference>
<proteinExistence type="predicted"/>
<evidence type="ECO:0000313" key="2">
    <source>
        <dbReference type="Proteomes" id="UP001211059"/>
    </source>
</evidence>
<organism evidence="1 2">
    <name type="scientific">Ralstonia phage p2106</name>
    <dbReference type="NCBI Taxonomy" id="2998497"/>
    <lineage>
        <taxon>Viruses</taxon>
        <taxon>Duplodnaviria</taxon>
        <taxon>Heunggongvirae</taxon>
        <taxon>Uroviricota</taxon>
        <taxon>Caudoviricetes</taxon>
        <taxon>Autographivirales</taxon>
        <taxon>Autotranscriptaviridae</taxon>
        <taxon>Serkorvirus</taxon>
        <taxon>Serkorvirus p2106</taxon>
    </lineage>
</organism>
<name>A0AAE9VJD1_9CAUD</name>
<accession>A0AAE9VJD1</accession>
<sequence>MSTTYSVVRDGLEHGTAYIGLSQASRLANQVIKRSPAPACVRIVAIHFNPVTFETRSEVVKELTKGIE</sequence>
<evidence type="ECO:0000313" key="1">
    <source>
        <dbReference type="EMBL" id="WAX26238.1"/>
    </source>
</evidence>
<protein>
    <submittedName>
        <fullName evidence="1">Uncharacterized protein</fullName>
    </submittedName>
</protein>
<keyword evidence="2" id="KW-1185">Reference proteome</keyword>